<dbReference type="EMBL" id="BART01026407">
    <property type="protein sequence ID" value="GAG96517.1"/>
    <property type="molecule type" value="Genomic_DNA"/>
</dbReference>
<reference evidence="1" key="1">
    <citation type="journal article" date="2014" name="Front. Microbiol.">
        <title>High frequency of phylogenetically diverse reductive dehalogenase-homologous genes in deep subseafloor sedimentary metagenomes.</title>
        <authorList>
            <person name="Kawai M."/>
            <person name="Futagami T."/>
            <person name="Toyoda A."/>
            <person name="Takaki Y."/>
            <person name="Nishi S."/>
            <person name="Hori S."/>
            <person name="Arai W."/>
            <person name="Tsubouchi T."/>
            <person name="Morono Y."/>
            <person name="Uchiyama I."/>
            <person name="Ito T."/>
            <person name="Fujiyama A."/>
            <person name="Inagaki F."/>
            <person name="Takami H."/>
        </authorList>
    </citation>
    <scope>NUCLEOTIDE SEQUENCE</scope>
    <source>
        <strain evidence="1">Expedition CK06-06</strain>
    </source>
</reference>
<comment type="caution">
    <text evidence="1">The sequence shown here is derived from an EMBL/GenBank/DDBJ whole genome shotgun (WGS) entry which is preliminary data.</text>
</comment>
<evidence type="ECO:0000313" key="1">
    <source>
        <dbReference type="EMBL" id="GAG96517.1"/>
    </source>
</evidence>
<name>X1CU97_9ZZZZ</name>
<proteinExistence type="predicted"/>
<dbReference type="AlphaFoldDB" id="X1CU97"/>
<accession>X1CU97</accession>
<feature type="non-terminal residue" evidence="1">
    <location>
        <position position="1"/>
    </location>
</feature>
<gene>
    <name evidence="1" type="ORF">S01H4_47113</name>
</gene>
<protein>
    <submittedName>
        <fullName evidence="1">Uncharacterized protein</fullName>
    </submittedName>
</protein>
<organism evidence="1">
    <name type="scientific">marine sediment metagenome</name>
    <dbReference type="NCBI Taxonomy" id="412755"/>
    <lineage>
        <taxon>unclassified sequences</taxon>
        <taxon>metagenomes</taxon>
        <taxon>ecological metagenomes</taxon>
    </lineage>
</organism>
<sequence>VPTDAQIIGEARLALGGLAGFFPSVPVPILGTGLNANDPVFARVKAASAGGLQLDISLTITRHVSVSQERTHWPDWPW</sequence>